<sequence length="2069" mass="233677">MNRPKSAAPTRTANRVSSPTQSKSRPATSSGTRRHAGSLRPKDVKAKKVHAYKLGKTQSVSLKSTIYSHSAPAPHTVPEPVSLLSNSWVSKEPLFREKIMGMSVEQVAVLNVNIDKQLKRSRTALDVPASHQDLNRLFNQNEEFVQPSEIVKNMKEREKAERLKRQQKRSKSSTFNRSDSPKKRERAKTIKGTVHHRNTGLALPPGHANRQTMHGVGGTDLATSKRMTEIMNRAKGAGGGESSTSKALKMLPASTEQLDLLSAEVEFQRALVHAFDTLGRHHPLYDLAKTKLDRIYKMQFHDKYDLATELEEDPKRHVETCRALVNQADEAIRVEEEHNNAIKNTNQVIFLTSKAKTLAERTRDALKIRTKLGQWKSLEKELEAVSALSHGYSRGENSEYHVFKGVQDFESLGHKFDSLGKNKSNNEEEEEEDGVKKALGALGLMGTPKASKIEDIKQKKMGQSLSSAKHMFITATTWRFSDKLNPYFGDHYHPNETTIDSLIRVGRKEFGLASESCKKRLANGSVDKSDEHMFRGCLGELKRHPRMADFLATVTLDIESDDCDNGDNGNFIIGEGFNVRYKYKHKRQQERLHCPGDWIGIFEVGGMEAEAEVEGEGEGEGEDKKEQEKPKDKLICWCEVPNDKNEASLKVDRLAITKSDLYYAAYYVNGTDAPLSKSAEFHPSFVKARLTVLGPTEEKEWASIRRNEGGTGEDSEIEIKCGVSFKFKFSIQHTPGFTHCVDDTVGLIRCRQVGPGMGWVADDPLHGADLKKAAVKIIKLPKGENESELTLQYGCSLPGYYQLLYFLHEQGNRIVGRSIRIKAVRDFGEFEKMQAENKRTRLFRVYLANRWDMQMERTAWRSLIVPRLRKFCDDRFIDFSYVECAVDGRSSDWSGGPEALSKMLKGVRYCAPIFVGFYGEMLGLPVKKQMKPELRDTLISEFPFLSEEVFDPEKREVPTTTEMELLEALFIPIMESKMKLGLSSNLDLPEGAPRPECCKNKFVFARHPSLRSVNFAEHLVNLKGVNTISNIKKKKAECKELLKKVISLTSNNPVAPKYANEAELVDIVVKALEGCIEGIWASKDTPVYLDRHAIETEIGIAYIQRGYVRHLDDFVYQVQPGGEGSKSTIYRPVNEQGSHIPAHTRRLFASMGKKNRPRNFYELLELHCDALNNDIMLVVDNPHCGVSVKLANFIKGYIKKHNAEVDLPQWGTCMNRGLVTRYFKSVSVKMGNSSSVDLLVKTKSNVDSASGVKRECLLLYIDLRRPSQRWKVNNMCKYILRELKRTFKIDEELPDVDADCVTYLSVWLERISSLGDVILFLDGIDAIDNPKEENPLYYLPKKMPNCIRVILSCYHHSRVYAGLSAPNSEVDCTIIRRKSILTEEKKVQIIDGVAKSRGFAVIRDSVLPLVTNEKTCSVGYLKAITEEIYFRGVFENAGEFNEDKKWGCWEGGSNPDCCGGKKIRDEIASLGEKLLFCDSMDAIYELRLKRLFDDIPFFDTAICCIRLARKGLGEDELRRILFNKRVGVKEWKRQAKIKESMVAAPGSTPDPASASATDERLKVDGEKKEEAKGNLDGKKPKSITQNSIMIETEHIEVLKKALDEVCMVCLGKYTLANPLFLKSIDKIMTKRHNAEHADDPQPVTSTLNVGSKGKKDADNINTWKGFYLQVMIEMFSNSLVSFRKAEELPFLAKYFAKTFDQRAEKKKVARWRDTILKMVLDLEMFARLTDEMLIDDLVRCLEFCSSPPEEIAKIVMANFEAYFDLRGKKRGGLVGGKYELLTQREVGKTDLESFKMLGARFLNTMSEFFFKHLKLVTLAKELAESALLMNFNAKAFPKSNSYRSSWSAQPFHLNSAVKQIVLISTINLHIITSYKARMRKKNRTTTNFMTRHSRATAKSKTTMEDAAKGATGTVGSGEGTEDGKGKGEEEEDEFGLVLAEAAAAEAKEKADKGGQPKVLAQVDPLDLKQKMDALEKQVKKLEDEQVLDEDQVGILMKFDENVDAFEEVFMSLPESNYYKRQINTTNLLMDQRQPHVVDLERLGEMNETKAQKVKELKDRGTEELERPSI</sequence>
<feature type="region of interest" description="Disordered" evidence="2">
    <location>
        <begin position="1"/>
        <end position="47"/>
    </location>
</feature>
<dbReference type="OrthoDB" id="2325716at2759"/>
<feature type="compositionally biased region" description="Basic and acidic residues" evidence="2">
    <location>
        <begin position="1557"/>
        <end position="1578"/>
    </location>
</feature>
<dbReference type="EMBL" id="BRXY01000180">
    <property type="protein sequence ID" value="GMH74613.1"/>
    <property type="molecule type" value="Genomic_DNA"/>
</dbReference>
<feature type="region of interest" description="Disordered" evidence="2">
    <location>
        <begin position="150"/>
        <end position="191"/>
    </location>
</feature>
<feature type="region of interest" description="Disordered" evidence="2">
    <location>
        <begin position="1894"/>
        <end position="1932"/>
    </location>
</feature>
<comment type="caution">
    <text evidence="3">The sequence shown here is derived from an EMBL/GenBank/DDBJ whole genome shotgun (WGS) entry which is preliminary data.</text>
</comment>
<proteinExistence type="predicted"/>
<protein>
    <submittedName>
        <fullName evidence="3">Uncharacterized protein</fullName>
    </submittedName>
</protein>
<evidence type="ECO:0000313" key="4">
    <source>
        <dbReference type="Proteomes" id="UP001165085"/>
    </source>
</evidence>
<evidence type="ECO:0000256" key="2">
    <source>
        <dbReference type="SAM" id="MobiDB-lite"/>
    </source>
</evidence>
<organism evidence="3 4">
    <name type="scientific">Triparma strigata</name>
    <dbReference type="NCBI Taxonomy" id="1606541"/>
    <lineage>
        <taxon>Eukaryota</taxon>
        <taxon>Sar</taxon>
        <taxon>Stramenopiles</taxon>
        <taxon>Ochrophyta</taxon>
        <taxon>Bolidophyceae</taxon>
        <taxon>Parmales</taxon>
        <taxon>Triparmaceae</taxon>
        <taxon>Triparma</taxon>
    </lineage>
</organism>
<keyword evidence="4" id="KW-1185">Reference proteome</keyword>
<feature type="compositionally biased region" description="Basic and acidic residues" evidence="2">
    <location>
        <begin position="152"/>
        <end position="164"/>
    </location>
</feature>
<feature type="region of interest" description="Disordered" evidence="2">
    <location>
        <begin position="1540"/>
        <end position="1578"/>
    </location>
</feature>
<feature type="coiled-coil region" evidence="1">
    <location>
        <begin position="1964"/>
        <end position="1991"/>
    </location>
</feature>
<evidence type="ECO:0000313" key="3">
    <source>
        <dbReference type="EMBL" id="GMH74613.1"/>
    </source>
</evidence>
<evidence type="ECO:0000256" key="1">
    <source>
        <dbReference type="SAM" id="Coils"/>
    </source>
</evidence>
<reference evidence="4" key="1">
    <citation type="journal article" date="2023" name="Commun. Biol.">
        <title>Genome analysis of Parmales, the sister group of diatoms, reveals the evolutionary specialization of diatoms from phago-mixotrophs to photoautotrophs.</title>
        <authorList>
            <person name="Ban H."/>
            <person name="Sato S."/>
            <person name="Yoshikawa S."/>
            <person name="Yamada K."/>
            <person name="Nakamura Y."/>
            <person name="Ichinomiya M."/>
            <person name="Sato N."/>
            <person name="Blanc-Mathieu R."/>
            <person name="Endo H."/>
            <person name="Kuwata A."/>
            <person name="Ogata H."/>
        </authorList>
    </citation>
    <scope>NUCLEOTIDE SEQUENCE [LARGE SCALE GENOMIC DNA]</scope>
    <source>
        <strain evidence="4">NIES 3701</strain>
    </source>
</reference>
<feature type="compositionally biased region" description="Polar residues" evidence="2">
    <location>
        <begin position="9"/>
        <end position="31"/>
    </location>
</feature>
<keyword evidence="1" id="KW-0175">Coiled coil</keyword>
<accession>A0A9W7EDC8</accession>
<dbReference type="Proteomes" id="UP001165085">
    <property type="component" value="Unassembled WGS sequence"/>
</dbReference>
<feature type="region of interest" description="Disordered" evidence="2">
    <location>
        <begin position="2048"/>
        <end position="2069"/>
    </location>
</feature>
<name>A0A9W7EDC8_9STRA</name>
<gene>
    <name evidence="3" type="ORF">TrST_g8788</name>
</gene>